<dbReference type="Proteomes" id="UP000244336">
    <property type="component" value="Chromosome 5"/>
</dbReference>
<evidence type="ECO:0000256" key="1">
    <source>
        <dbReference type="SAM" id="MobiDB-lite"/>
    </source>
</evidence>
<keyword evidence="3" id="KW-1185">Reference proteome</keyword>
<proteinExistence type="predicted"/>
<dbReference type="EMBL" id="CM009753">
    <property type="protein sequence ID" value="PUZ58515.1"/>
    <property type="molecule type" value="Genomic_DNA"/>
</dbReference>
<evidence type="ECO:0000313" key="2">
    <source>
        <dbReference type="EMBL" id="PUZ58515.1"/>
    </source>
</evidence>
<dbReference type="AlphaFoldDB" id="A0A2T7DSH0"/>
<organism evidence="2 3">
    <name type="scientific">Panicum hallii var. hallii</name>
    <dbReference type="NCBI Taxonomy" id="1504633"/>
    <lineage>
        <taxon>Eukaryota</taxon>
        <taxon>Viridiplantae</taxon>
        <taxon>Streptophyta</taxon>
        <taxon>Embryophyta</taxon>
        <taxon>Tracheophyta</taxon>
        <taxon>Spermatophyta</taxon>
        <taxon>Magnoliopsida</taxon>
        <taxon>Liliopsida</taxon>
        <taxon>Poales</taxon>
        <taxon>Poaceae</taxon>
        <taxon>PACMAD clade</taxon>
        <taxon>Panicoideae</taxon>
        <taxon>Panicodae</taxon>
        <taxon>Paniceae</taxon>
        <taxon>Panicinae</taxon>
        <taxon>Panicum</taxon>
        <taxon>Panicum sect. Panicum</taxon>
    </lineage>
</organism>
<accession>A0A2T7DSH0</accession>
<protein>
    <submittedName>
        <fullName evidence="2">Uncharacterized protein</fullName>
    </submittedName>
</protein>
<name>A0A2T7DSH0_9POAL</name>
<sequence length="83" mass="8660">MSAVVMSGMPISILPPRALKPHQFSSRAAAPNSPSTATAGRRRSPILPNPTSRPAVPGGPKPRRPCLTRPPPPSISRAHGLTP</sequence>
<feature type="region of interest" description="Disordered" evidence="1">
    <location>
        <begin position="1"/>
        <end position="83"/>
    </location>
</feature>
<feature type="compositionally biased region" description="Low complexity" evidence="1">
    <location>
        <begin position="25"/>
        <end position="39"/>
    </location>
</feature>
<evidence type="ECO:0000313" key="3">
    <source>
        <dbReference type="Proteomes" id="UP000244336"/>
    </source>
</evidence>
<reference evidence="2 3" key="1">
    <citation type="submission" date="2018-04" db="EMBL/GenBank/DDBJ databases">
        <title>WGS assembly of Panicum hallii var. hallii HAL2.</title>
        <authorList>
            <person name="Lovell J."/>
            <person name="Jenkins J."/>
            <person name="Lowry D."/>
            <person name="Mamidi S."/>
            <person name="Sreedasyam A."/>
            <person name="Weng X."/>
            <person name="Barry K."/>
            <person name="Bonette J."/>
            <person name="Campitelli B."/>
            <person name="Daum C."/>
            <person name="Gordon S."/>
            <person name="Gould B."/>
            <person name="Lipzen A."/>
            <person name="MacQueen A."/>
            <person name="Palacio-Mejia J."/>
            <person name="Plott C."/>
            <person name="Shakirov E."/>
            <person name="Shu S."/>
            <person name="Yoshinaga Y."/>
            <person name="Zane M."/>
            <person name="Rokhsar D."/>
            <person name="Grimwood J."/>
            <person name="Schmutz J."/>
            <person name="Juenger T."/>
        </authorList>
    </citation>
    <scope>NUCLEOTIDE SEQUENCE [LARGE SCALE GENOMIC DNA]</scope>
    <source>
        <strain evidence="3">cv. HAL2</strain>
    </source>
</reference>
<dbReference type="Gramene" id="PUZ58515">
    <property type="protein sequence ID" value="PUZ58515"/>
    <property type="gene ID" value="GQ55_5G515000"/>
</dbReference>
<gene>
    <name evidence="2" type="ORF">GQ55_5G515000</name>
</gene>